<evidence type="ECO:0000313" key="2">
    <source>
        <dbReference type="EMBL" id="CAG9796128.1"/>
    </source>
</evidence>
<sequence>MYCMWLQLYRSAELAECTDLCVCEASLQVSCKVACVPRAPCSSRLAHYSHAAPAYQAYRGRCYCYSGSFICMRPNPGEYTFILQKYSRAAPAFQAYRGRCYCYSGSFICMRPKPGEYTFTLQKYSRAAPAYQAHRGRCYCYSGSAVDEALLRPHTGLGAEDAVRLLQQYLYSVHNEGTNCTLSLFNISNENVIISASVPQKEQESLREAGDGEALLDREKEECIDVLKVVKSRINSQHEDISSHLLLSIFKIAEVDVVYPAPPSSAITNHEPLKILYIIITIFSILYNITNTSIDKTIVNFISNLFDHSFSKKLYFSSDVIIFDEIYIFNEFVTILNDEFMKVVELEKHDALASLSAQNTERVDLSVIDVNNYKETIHIINAVNITILIDNFNVLVADAIIIPKYFSRDVYYDNGCTKSCDSEMLFDLCFGNNASSSYGIMRSVSLGLTLVVE</sequence>
<gene>
    <name evidence="2" type="ORF">DIATSA_LOCUS13336</name>
</gene>
<evidence type="ECO:0000313" key="3">
    <source>
        <dbReference type="Proteomes" id="UP001153714"/>
    </source>
</evidence>
<name>A0A9N9WLW0_9NEOP</name>
<dbReference type="OrthoDB" id="6374728at2759"/>
<proteinExistence type="predicted"/>
<dbReference type="Pfam" id="PF25537">
    <property type="entry name" value="DUF7921"/>
    <property type="match status" value="3"/>
</dbReference>
<keyword evidence="3" id="KW-1185">Reference proteome</keyword>
<feature type="domain" description="DUF7921" evidence="1">
    <location>
        <begin position="35"/>
        <end position="74"/>
    </location>
</feature>
<dbReference type="InterPro" id="IPR057681">
    <property type="entry name" value="DUF7921"/>
</dbReference>
<feature type="domain" description="DUF7921" evidence="1">
    <location>
        <begin position="123"/>
        <end position="144"/>
    </location>
</feature>
<evidence type="ECO:0000259" key="1">
    <source>
        <dbReference type="Pfam" id="PF25537"/>
    </source>
</evidence>
<organism evidence="2 3">
    <name type="scientific">Diatraea saccharalis</name>
    <name type="common">sugarcane borer</name>
    <dbReference type="NCBI Taxonomy" id="40085"/>
    <lineage>
        <taxon>Eukaryota</taxon>
        <taxon>Metazoa</taxon>
        <taxon>Ecdysozoa</taxon>
        <taxon>Arthropoda</taxon>
        <taxon>Hexapoda</taxon>
        <taxon>Insecta</taxon>
        <taxon>Pterygota</taxon>
        <taxon>Neoptera</taxon>
        <taxon>Endopterygota</taxon>
        <taxon>Lepidoptera</taxon>
        <taxon>Glossata</taxon>
        <taxon>Ditrysia</taxon>
        <taxon>Pyraloidea</taxon>
        <taxon>Crambidae</taxon>
        <taxon>Crambinae</taxon>
        <taxon>Diatraea</taxon>
    </lineage>
</organism>
<dbReference type="Proteomes" id="UP001153714">
    <property type="component" value="Chromosome 8"/>
</dbReference>
<reference evidence="2" key="2">
    <citation type="submission" date="2022-10" db="EMBL/GenBank/DDBJ databases">
        <authorList>
            <consortium name="ENA_rothamsted_submissions"/>
            <consortium name="culmorum"/>
            <person name="King R."/>
        </authorList>
    </citation>
    <scope>NUCLEOTIDE SEQUENCE</scope>
</reference>
<reference evidence="2" key="1">
    <citation type="submission" date="2021-12" db="EMBL/GenBank/DDBJ databases">
        <authorList>
            <person name="King R."/>
        </authorList>
    </citation>
    <scope>NUCLEOTIDE SEQUENCE</scope>
</reference>
<dbReference type="EMBL" id="OU893339">
    <property type="protein sequence ID" value="CAG9796128.1"/>
    <property type="molecule type" value="Genomic_DNA"/>
</dbReference>
<dbReference type="AlphaFoldDB" id="A0A9N9WLW0"/>
<protein>
    <recommendedName>
        <fullName evidence="1">DUF7921 domain-containing protein</fullName>
    </recommendedName>
</protein>
<accession>A0A9N9WLW0</accession>
<feature type="domain" description="DUF7921" evidence="1">
    <location>
        <begin position="85"/>
        <end position="112"/>
    </location>
</feature>